<name>A0ABV7H064_9RHOB</name>
<keyword evidence="1" id="KW-0812">Transmembrane</keyword>
<dbReference type="Gene3D" id="2.160.20.10">
    <property type="entry name" value="Single-stranded right-handed beta-helix, Pectin lyase-like"/>
    <property type="match status" value="1"/>
</dbReference>
<keyword evidence="3" id="KW-1185">Reference proteome</keyword>
<organism evidence="2 3">
    <name type="scientific">Psychromarinibacter halotolerans</name>
    <dbReference type="NCBI Taxonomy" id="1775175"/>
    <lineage>
        <taxon>Bacteria</taxon>
        <taxon>Pseudomonadati</taxon>
        <taxon>Pseudomonadota</taxon>
        <taxon>Alphaproteobacteria</taxon>
        <taxon>Rhodobacterales</taxon>
        <taxon>Paracoccaceae</taxon>
        <taxon>Psychromarinibacter</taxon>
    </lineage>
</organism>
<protein>
    <recommendedName>
        <fullName evidence="4">Parallel beta helix pectate lyase-like protein</fullName>
    </recommendedName>
</protein>
<dbReference type="SUPFAM" id="SSF51126">
    <property type="entry name" value="Pectin lyase-like"/>
    <property type="match status" value="1"/>
</dbReference>
<feature type="transmembrane region" description="Helical" evidence="1">
    <location>
        <begin position="25"/>
        <end position="47"/>
    </location>
</feature>
<comment type="caution">
    <text evidence="2">The sequence shown here is derived from an EMBL/GenBank/DDBJ whole genome shotgun (WGS) entry which is preliminary data.</text>
</comment>
<dbReference type="InterPro" id="IPR012334">
    <property type="entry name" value="Pectin_lyas_fold"/>
</dbReference>
<gene>
    <name evidence="2" type="ORF">ACFOGP_24170</name>
</gene>
<proteinExistence type="predicted"/>
<keyword evidence="1" id="KW-0472">Membrane</keyword>
<accession>A0ABV7H064</accession>
<sequence>MALIHGKVAFGESTESSAAAGGLSILHGIAGLVVLVAGWLVVAAGSADADANARARLDAALASTKGGETIVLPDGDYGALSISQVFNEPVTIRSETPHGARFGVVMITGANVVLDGIAVYDRFTLRNASGIEVRNSRLGSWAEAISSQDIKFRGNEITATLMMQKVLGFDVSNNFFYAEGGINGDHLTIVDETRSGTIANNTMADAAPVINADGTYTHSDAIQFYTTPSAGDWPSSILIRGNFIYDDPATGDAGVWMQGINVGGRDIIIEENLVMAGTPNAIIVANSPGGIEVRNNTVLPWPDGSGGNIRVNNTSQGVYVDGNVASWLFDQGTAVVGDNFKYETGPSDNYFRNVFDLKNDGMVWTDFIPKEGSPIDFGSRYGAQKRLTELGSR</sequence>
<evidence type="ECO:0008006" key="4">
    <source>
        <dbReference type="Google" id="ProtNLM"/>
    </source>
</evidence>
<evidence type="ECO:0000313" key="2">
    <source>
        <dbReference type="EMBL" id="MFC3145840.1"/>
    </source>
</evidence>
<dbReference type="InterPro" id="IPR011050">
    <property type="entry name" value="Pectin_lyase_fold/virulence"/>
</dbReference>
<evidence type="ECO:0000313" key="3">
    <source>
        <dbReference type="Proteomes" id="UP001595632"/>
    </source>
</evidence>
<dbReference type="EMBL" id="JBHRTB010000010">
    <property type="protein sequence ID" value="MFC3145840.1"/>
    <property type="molecule type" value="Genomic_DNA"/>
</dbReference>
<evidence type="ECO:0000256" key="1">
    <source>
        <dbReference type="SAM" id="Phobius"/>
    </source>
</evidence>
<dbReference type="Proteomes" id="UP001595632">
    <property type="component" value="Unassembled WGS sequence"/>
</dbReference>
<dbReference type="RefSeq" id="WP_379561903.1">
    <property type="nucleotide sequence ID" value="NZ_JBHRTB010000010.1"/>
</dbReference>
<keyword evidence="1" id="KW-1133">Transmembrane helix</keyword>
<reference evidence="3" key="1">
    <citation type="journal article" date="2019" name="Int. J. Syst. Evol. Microbiol.">
        <title>The Global Catalogue of Microorganisms (GCM) 10K type strain sequencing project: providing services to taxonomists for standard genome sequencing and annotation.</title>
        <authorList>
            <consortium name="The Broad Institute Genomics Platform"/>
            <consortium name="The Broad Institute Genome Sequencing Center for Infectious Disease"/>
            <person name="Wu L."/>
            <person name="Ma J."/>
        </authorList>
    </citation>
    <scope>NUCLEOTIDE SEQUENCE [LARGE SCALE GENOMIC DNA]</scope>
    <source>
        <strain evidence="3">KCTC 52366</strain>
    </source>
</reference>